<accession>A0AAX3EM78</accession>
<evidence type="ECO:0000313" key="3">
    <source>
        <dbReference type="Proteomes" id="UP001163293"/>
    </source>
</evidence>
<sequence>MSDPTVPGEAEAVVRWPGVPEETNDPAVDRALGFLAGIPDAPVADHVDIYAAVHDSLLEALDAEPALPPAAPRETSLNPEGTS</sequence>
<dbReference type="RefSeq" id="WP_069695309.1">
    <property type="nucleotide sequence ID" value="NZ_CP043010.1"/>
</dbReference>
<dbReference type="Proteomes" id="UP001163293">
    <property type="component" value="Chromosome"/>
</dbReference>
<protein>
    <submittedName>
        <fullName evidence="2">Uncharacterized protein</fullName>
    </submittedName>
</protein>
<evidence type="ECO:0000313" key="2">
    <source>
        <dbReference type="EMBL" id="UYV99139.1"/>
    </source>
</evidence>
<keyword evidence="3" id="KW-1185">Reference proteome</keyword>
<organism evidence="2 3">
    <name type="scientific">Paenarthrobacter ureafaciens</name>
    <dbReference type="NCBI Taxonomy" id="37931"/>
    <lineage>
        <taxon>Bacteria</taxon>
        <taxon>Bacillati</taxon>
        <taxon>Actinomycetota</taxon>
        <taxon>Actinomycetes</taxon>
        <taxon>Micrococcales</taxon>
        <taxon>Micrococcaceae</taxon>
        <taxon>Paenarthrobacter</taxon>
    </lineage>
</organism>
<gene>
    <name evidence="2" type="ORF">NL394_08040</name>
</gene>
<name>A0AAX3EM78_PAEUR</name>
<proteinExistence type="predicted"/>
<evidence type="ECO:0000256" key="1">
    <source>
        <dbReference type="SAM" id="MobiDB-lite"/>
    </source>
</evidence>
<dbReference type="EMBL" id="CP101185">
    <property type="protein sequence ID" value="UYV99139.1"/>
    <property type="molecule type" value="Genomic_DNA"/>
</dbReference>
<feature type="region of interest" description="Disordered" evidence="1">
    <location>
        <begin position="64"/>
        <end position="83"/>
    </location>
</feature>
<dbReference type="AlphaFoldDB" id="A0AAX3EM78"/>
<reference evidence="2" key="1">
    <citation type="submission" date="2022-07" db="EMBL/GenBank/DDBJ databases">
        <authorList>
            <person name="Wu T."/>
        </authorList>
    </citation>
    <scope>NUCLEOTIDE SEQUENCE</scope>
    <source>
        <strain evidence="2">SD-1</strain>
    </source>
</reference>